<dbReference type="Pfam" id="PF00990">
    <property type="entry name" value="GGDEF"/>
    <property type="match status" value="1"/>
</dbReference>
<feature type="domain" description="GGDEF" evidence="4">
    <location>
        <begin position="220"/>
        <end position="353"/>
    </location>
</feature>
<dbReference type="InterPro" id="IPR029787">
    <property type="entry name" value="Nucleotide_cyclase"/>
</dbReference>
<dbReference type="SMART" id="SM00267">
    <property type="entry name" value="GGDEF"/>
    <property type="match status" value="1"/>
</dbReference>
<keyword evidence="3" id="KW-0472">Membrane</keyword>
<dbReference type="Gene3D" id="3.30.70.270">
    <property type="match status" value="1"/>
</dbReference>
<dbReference type="NCBIfam" id="TIGR00254">
    <property type="entry name" value="GGDEF"/>
    <property type="match status" value="1"/>
</dbReference>
<name>A0ABN5WZZ8_9GAMM</name>
<dbReference type="PANTHER" id="PTHR45138:SF9">
    <property type="entry name" value="DIGUANYLATE CYCLASE DGCM-RELATED"/>
    <property type="match status" value="1"/>
</dbReference>
<comment type="catalytic activity">
    <reaction evidence="2">
        <text>2 GTP = 3',3'-c-di-GMP + 2 diphosphate</text>
        <dbReference type="Rhea" id="RHEA:24898"/>
        <dbReference type="ChEBI" id="CHEBI:33019"/>
        <dbReference type="ChEBI" id="CHEBI:37565"/>
        <dbReference type="ChEBI" id="CHEBI:58805"/>
        <dbReference type="EC" id="2.7.7.65"/>
    </reaction>
</comment>
<evidence type="ECO:0000256" key="2">
    <source>
        <dbReference type="ARBA" id="ARBA00034247"/>
    </source>
</evidence>
<feature type="transmembrane region" description="Helical" evidence="3">
    <location>
        <begin position="154"/>
        <end position="179"/>
    </location>
</feature>
<reference evidence="6" key="1">
    <citation type="journal article" date="2019" name="Microbiol. Resour. Announc.">
        <title>Complete Genome Sequence of Halomonas olivaria, a Moderately Halophilic Bacterium Isolated from Olive Processing Effluents, Obtained by Nanopore Sequencing.</title>
        <authorList>
            <person name="Nagata S."/>
            <person name="Ii K.M."/>
            <person name="Tsukimi T."/>
            <person name="Miura M.C."/>
            <person name="Galipon J."/>
            <person name="Arakawa K."/>
        </authorList>
    </citation>
    <scope>NUCLEOTIDE SEQUENCE [LARGE SCALE GENOMIC DNA]</scope>
    <source>
        <strain evidence="6">TYRC17</strain>
    </source>
</reference>
<gene>
    <name evidence="5" type="ORF">HORIV_38780</name>
</gene>
<proteinExistence type="predicted"/>
<dbReference type="InterPro" id="IPR050469">
    <property type="entry name" value="Diguanylate_Cyclase"/>
</dbReference>
<accession>A0ABN5WZZ8</accession>
<dbReference type="SUPFAM" id="SSF55073">
    <property type="entry name" value="Nucleotide cyclase"/>
    <property type="match status" value="1"/>
</dbReference>
<dbReference type="EC" id="2.7.7.65" evidence="1"/>
<keyword evidence="3" id="KW-1133">Transmembrane helix</keyword>
<dbReference type="InterPro" id="IPR000160">
    <property type="entry name" value="GGDEF_dom"/>
</dbReference>
<dbReference type="PANTHER" id="PTHR45138">
    <property type="entry name" value="REGULATORY COMPONENTS OF SENSORY TRANSDUCTION SYSTEM"/>
    <property type="match status" value="1"/>
</dbReference>
<keyword evidence="3" id="KW-0812">Transmembrane</keyword>
<sequence>MSAVMGSYLYSACQKASADYTTLISDIVLAQQATPQLRAALEESSRLPDSEHIQYIDYFISLSKQHLNNIQRSIERHRYLIADVEYLNTHFSELNSRLSELSQQAQEAQQRPELRAPLQRMAIEVGGAQSWLYNQLLEKVRAISVQQRLVMQRLSIAVSALLVLMVSAAITLCLAVIYLQRQRNIMHRLMLTDELTGLYNRRHLVNVASAALIQAQRDRVPLSLLLLDLDHFKQINDNYGHPTGDEVLRQISQLLRQLSRPADTLARIGGEEFCLLMPSTATHDALQAADRLRREIEVNTLSGTDLHAHPTVSIGVTTCQSGSLSFEQLYSFADKALYQAKALGRNRVESLLPPGAPQPIPRHKLALIFSSANLATLKRQLFE</sequence>
<dbReference type="PROSITE" id="PS50887">
    <property type="entry name" value="GGDEF"/>
    <property type="match status" value="1"/>
</dbReference>
<protein>
    <recommendedName>
        <fullName evidence="1">diguanylate cyclase</fullName>
        <ecNumber evidence="1">2.7.7.65</ecNumber>
    </recommendedName>
</protein>
<evidence type="ECO:0000256" key="3">
    <source>
        <dbReference type="SAM" id="Phobius"/>
    </source>
</evidence>
<evidence type="ECO:0000259" key="4">
    <source>
        <dbReference type="PROSITE" id="PS50887"/>
    </source>
</evidence>
<evidence type="ECO:0000256" key="1">
    <source>
        <dbReference type="ARBA" id="ARBA00012528"/>
    </source>
</evidence>
<keyword evidence="6" id="KW-1185">Reference proteome</keyword>
<evidence type="ECO:0000313" key="6">
    <source>
        <dbReference type="Proteomes" id="UP000289555"/>
    </source>
</evidence>
<dbReference type="Proteomes" id="UP000289555">
    <property type="component" value="Chromosome"/>
</dbReference>
<evidence type="ECO:0000313" key="5">
    <source>
        <dbReference type="EMBL" id="BBI51457.1"/>
    </source>
</evidence>
<dbReference type="CDD" id="cd01949">
    <property type="entry name" value="GGDEF"/>
    <property type="match status" value="1"/>
</dbReference>
<dbReference type="EMBL" id="AP019416">
    <property type="protein sequence ID" value="BBI51457.1"/>
    <property type="molecule type" value="Genomic_DNA"/>
</dbReference>
<dbReference type="InterPro" id="IPR043128">
    <property type="entry name" value="Rev_trsase/Diguanyl_cyclase"/>
</dbReference>
<organism evidence="5 6">
    <name type="scientific">Vreelandella olivaria</name>
    <dbReference type="NCBI Taxonomy" id="390919"/>
    <lineage>
        <taxon>Bacteria</taxon>
        <taxon>Pseudomonadati</taxon>
        <taxon>Pseudomonadota</taxon>
        <taxon>Gammaproteobacteria</taxon>
        <taxon>Oceanospirillales</taxon>
        <taxon>Halomonadaceae</taxon>
        <taxon>Vreelandella</taxon>
    </lineage>
</organism>